<reference evidence="1" key="1">
    <citation type="journal article" date="2020" name="Nature">
        <title>Giant virus diversity and host interactions through global metagenomics.</title>
        <authorList>
            <person name="Schulz F."/>
            <person name="Roux S."/>
            <person name="Paez-Espino D."/>
            <person name="Jungbluth S."/>
            <person name="Walsh D.A."/>
            <person name="Denef V.J."/>
            <person name="McMahon K.D."/>
            <person name="Konstantinidis K.T."/>
            <person name="Eloe-Fadrosh E.A."/>
            <person name="Kyrpides N.C."/>
            <person name="Woyke T."/>
        </authorList>
    </citation>
    <scope>NUCLEOTIDE SEQUENCE</scope>
    <source>
        <strain evidence="1">GVMAG-M-3300001351-8</strain>
    </source>
</reference>
<organism evidence="1">
    <name type="scientific">viral metagenome</name>
    <dbReference type="NCBI Taxonomy" id="1070528"/>
    <lineage>
        <taxon>unclassified sequences</taxon>
        <taxon>metagenomes</taxon>
        <taxon>organismal metagenomes</taxon>
    </lineage>
</organism>
<evidence type="ECO:0000313" key="1">
    <source>
        <dbReference type="EMBL" id="QHT28657.1"/>
    </source>
</evidence>
<protein>
    <submittedName>
        <fullName evidence="1">Uncharacterized protein</fullName>
    </submittedName>
</protein>
<accession>A0A6C0EHW6</accession>
<dbReference type="AlphaFoldDB" id="A0A6C0EHW6"/>
<sequence length="129" mass="15223">MEDNLLINLKIIGLLEKNDKISINDELIIIDHNTLFQGMKRWWFESNRMKGIIFIETLINTIDTNYKTLIRKTKTTPANNKLINTIQLYLTNAVDGLENMKLTYKDDKEYTSKIDTINYNIRQIINLKK</sequence>
<dbReference type="EMBL" id="MN738863">
    <property type="protein sequence ID" value="QHT28657.1"/>
    <property type="molecule type" value="Genomic_DNA"/>
</dbReference>
<proteinExistence type="predicted"/>
<name>A0A6C0EHW6_9ZZZZ</name>